<dbReference type="InterPro" id="IPR005522">
    <property type="entry name" value="IPK"/>
</dbReference>
<dbReference type="InterPro" id="IPR038286">
    <property type="entry name" value="IPK_sf"/>
</dbReference>
<reference evidence="3" key="1">
    <citation type="submission" date="2011-05" db="EMBL/GenBank/DDBJ databases">
        <title>Unity in variety -- the pan-genome of the Chlamydiae.</title>
        <authorList>
            <person name="Collingro A."/>
            <person name="Tischler P."/>
            <person name="Weinmaier T."/>
            <person name="Penz T."/>
            <person name="Heinz E."/>
            <person name="Brunham R.C."/>
            <person name="Read T.D."/>
            <person name="Bavoil P.M."/>
            <person name="Sachse K."/>
            <person name="Kahane S."/>
            <person name="Friedman M.G."/>
            <person name="Rattei T."/>
            <person name="Myers G.S.A."/>
            <person name="Horn M."/>
        </authorList>
    </citation>
    <scope>NUCLEOTIDE SEQUENCE</scope>
    <source>
        <strain evidence="3">2032/99</strain>
    </source>
</reference>
<dbReference type="GO" id="GO:0032958">
    <property type="term" value="P:inositol phosphate biosynthetic process"/>
    <property type="evidence" value="ECO:0007669"/>
    <property type="project" value="InterPro"/>
</dbReference>
<accession>F8LB23</accession>
<name>F8LB23_9BACT</name>
<keyword evidence="2" id="KW-0418">Kinase</keyword>
<proteinExistence type="predicted"/>
<dbReference type="Pfam" id="PF03770">
    <property type="entry name" value="IPK"/>
    <property type="match status" value="1"/>
</dbReference>
<evidence type="ECO:0000256" key="1">
    <source>
        <dbReference type="ARBA" id="ARBA00022679"/>
    </source>
</evidence>
<evidence type="ECO:0000256" key="2">
    <source>
        <dbReference type="ARBA" id="ARBA00022777"/>
    </source>
</evidence>
<organism evidence="3">
    <name type="scientific">Waddlia chondrophila 2032/99</name>
    <dbReference type="NCBI Taxonomy" id="765953"/>
    <lineage>
        <taxon>Bacteria</taxon>
        <taxon>Pseudomonadati</taxon>
        <taxon>Chlamydiota</taxon>
        <taxon>Chlamydiia</taxon>
        <taxon>Parachlamydiales</taxon>
        <taxon>Waddliaceae</taxon>
        <taxon>Waddlia</taxon>
    </lineage>
</organism>
<dbReference type="Gene3D" id="3.30.470.160">
    <property type="entry name" value="Inositol polyphosphate kinase"/>
    <property type="match status" value="1"/>
</dbReference>
<sequence length="542" mass="63072">MSLKLEDYNVTFSSMEMNASVMKEAGSNEQLDFRLVHKDYKENIIECRAKKINDCFREALTYMNLYEEKSSLTSVLPEFIGVYDSDEENFLDKQAVESLKGQDLEGRNYYLILKNCTKKFEDGKRLDVGAKIQDFKFSTHYMNTASKTEFVSNRFFKKIFFSLSDFPFVYQKCCKSSFKIIYIIKSIWNRICAIINTKSEMKKQFQRLNDENLATAIDRIKKIRSTLEENNFIAFDSSLLFVPTVKTVDGQSLHDVDIHLIDLGDLTHRDDMDEETYKETKREMLEAVEKAMKCAQAIQEKRNAAFSSLHLNPSYTFEALPILHNQKTYHFRDILKKEFKVWRKSESAKLVRFEKYISDKFKENPKFFECCKAHQVRYLSEDERIQTQVQIEDGVLKQIGLDHDGGVRLMPEGEYCFVIKDNALYCHPKGSTGSGVVQHSSFFSGEKVDSAGLLVVDEGGKVKKMINHSGYYLPDADALYTASRFFKERLPSEEFQKITINFVNMKGNLKNLAGWVYKRFKIELFSNKHAINDWIRHYEIGC</sequence>
<evidence type="ECO:0000313" key="3">
    <source>
        <dbReference type="EMBL" id="CCB90687.1"/>
    </source>
</evidence>
<dbReference type="AlphaFoldDB" id="F8LB23"/>
<keyword evidence="1" id="KW-0808">Transferase</keyword>
<dbReference type="GO" id="GO:0016301">
    <property type="term" value="F:kinase activity"/>
    <property type="evidence" value="ECO:0007669"/>
    <property type="project" value="UniProtKB-KW"/>
</dbReference>
<protein>
    <submittedName>
        <fullName evidence="3">Uncharacterized protein</fullName>
    </submittedName>
</protein>
<dbReference type="EMBL" id="FR872634">
    <property type="protein sequence ID" value="CCB90687.1"/>
    <property type="molecule type" value="Genomic_DNA"/>
</dbReference>
<gene>
    <name evidence="3" type="ORF">WCH_BP09780</name>
</gene>